<dbReference type="InterPro" id="IPR008928">
    <property type="entry name" value="6-hairpin_glycosidase_sf"/>
</dbReference>
<protein>
    <recommendedName>
        <fullName evidence="1">Alpha-L-rhamnosidase six-hairpin glycosidase domain-containing protein</fullName>
    </recommendedName>
</protein>
<dbReference type="OrthoDB" id="10036721at2759"/>
<proteinExistence type="predicted"/>
<organism evidence="2 3">
    <name type="scientific">Botrytis galanthina</name>
    <dbReference type="NCBI Taxonomy" id="278940"/>
    <lineage>
        <taxon>Eukaryota</taxon>
        <taxon>Fungi</taxon>
        <taxon>Dikarya</taxon>
        <taxon>Ascomycota</taxon>
        <taxon>Pezizomycotina</taxon>
        <taxon>Leotiomycetes</taxon>
        <taxon>Helotiales</taxon>
        <taxon>Sclerotiniaceae</taxon>
        <taxon>Botrytis</taxon>
    </lineage>
</organism>
<dbReference type="SUPFAM" id="SSF48208">
    <property type="entry name" value="Six-hairpin glycosidases"/>
    <property type="match status" value="1"/>
</dbReference>
<dbReference type="Proteomes" id="UP000308671">
    <property type="component" value="Unassembled WGS sequence"/>
</dbReference>
<dbReference type="PANTHER" id="PTHR34987:SF4">
    <property type="entry name" value="ALPHA-L-RHAMNOSIDASE C-TERMINAL DOMAIN-CONTAINING PROTEIN"/>
    <property type="match status" value="1"/>
</dbReference>
<dbReference type="EMBL" id="PQXL01000127">
    <property type="protein sequence ID" value="THV51011.1"/>
    <property type="molecule type" value="Genomic_DNA"/>
</dbReference>
<sequence>MFWYRYKNFLECLQYQDDFKLKHIIFVSPEARDRAHSVLEQEIDSSTAVTKPLRIGLATEPTLPLSSGVKFELTPSTPVATLDYGHEVAGYPYYDAEFISGKVQIEVKYSEEFNGLNTNFSDGPFPFAIGLSNTYRVETFELTETGPFQAFLLQGGQRWQSIRLLTSGSVTFSTIGFTASVPDIDVSTLPGGFESDNVMLNDIWSLGARASSVACIDRGTQGSMWEFDANGALVRGMRPGLTFKGASFQNYTLEFNTLIKRGGIGWAIGVPLAIPLGLQLNLIGELPKNTTFVNTNTTLTPPNSLILSYGYSLVNATTVPSYRLDVFNTPLLKENTWYTVRTILDTADNLAVYINDAKIFNTSLSSYYVGETPIQTAGTFGFGGWQDQVGYIKNVIVRDTFNQSLLYNNTMMTDTDLVLTEYGVHSNLQTTCLDGAKRDRLAWLGDFYHTSRIIPVTTSRNDHLKGTLNNFPDWQIEDGLLPFAPPIGYNATDAKQTFAFGSGSSAGVEIYGVGLVDYQILGLMSYYNYISSSNDLEFAHQTWSNWQLLADWLIAQLSPDNGLPVFLSSFIGPSQGSAISCALVQALSHLAEVATALNDLVSATKYSTAATKISTAVNKQLWNPTIGTYSLSAASPDDYSIAAIGFCITSGTANTTQALQSLQALDALKLGPGYKDSTQVNSSDLSTNISPNINGFLLAAIISHNESSKALSLLESLWSPMLSNPKTSTGASWEYVNLEGNPGLGLFTSLAHPWGGAPTYLLTEWAAGLRRADGPSGYGYRNWLINPDVGLAMGLKTASARVVTAFNGSLSAKWTLDEGVVGVIINAPNNTSGVFEMAGTRKVLAGGNSYRFNVSI</sequence>
<name>A0A4S8R1Z6_9HELO</name>
<dbReference type="Gene3D" id="1.50.10.10">
    <property type="match status" value="1"/>
</dbReference>
<dbReference type="GO" id="GO:0005975">
    <property type="term" value="P:carbohydrate metabolic process"/>
    <property type="evidence" value="ECO:0007669"/>
    <property type="project" value="InterPro"/>
</dbReference>
<feature type="domain" description="Alpha-L-rhamnosidase six-hairpin glycosidase" evidence="1">
    <location>
        <begin position="420"/>
        <end position="630"/>
    </location>
</feature>
<evidence type="ECO:0000313" key="3">
    <source>
        <dbReference type="Proteomes" id="UP000308671"/>
    </source>
</evidence>
<dbReference type="Pfam" id="PF17389">
    <property type="entry name" value="Bac_rhamnosid6H"/>
    <property type="match status" value="1"/>
</dbReference>
<accession>A0A4S8R1Z6</accession>
<dbReference type="Gene3D" id="2.60.120.560">
    <property type="entry name" value="Exo-inulinase, domain 1"/>
    <property type="match status" value="1"/>
</dbReference>
<dbReference type="Gene3D" id="2.60.420.10">
    <property type="entry name" value="Maltose phosphorylase, domain 3"/>
    <property type="match status" value="1"/>
</dbReference>
<evidence type="ECO:0000313" key="2">
    <source>
        <dbReference type="EMBL" id="THV51011.1"/>
    </source>
</evidence>
<dbReference type="PANTHER" id="PTHR34987">
    <property type="entry name" value="C, PUTATIVE (AFU_ORTHOLOGUE AFUA_3G02880)-RELATED"/>
    <property type="match status" value="1"/>
</dbReference>
<evidence type="ECO:0000259" key="1">
    <source>
        <dbReference type="Pfam" id="PF17389"/>
    </source>
</evidence>
<comment type="caution">
    <text evidence="2">The sequence shown here is derived from an EMBL/GenBank/DDBJ whole genome shotgun (WGS) entry which is preliminary data.</text>
</comment>
<dbReference type="InterPro" id="IPR035396">
    <property type="entry name" value="Bac_rhamnosid6H"/>
</dbReference>
<dbReference type="AlphaFoldDB" id="A0A4S8R1Z6"/>
<gene>
    <name evidence="2" type="ORF">BGAL_0127g00200</name>
</gene>
<dbReference type="InterPro" id="IPR012341">
    <property type="entry name" value="6hp_glycosidase-like_sf"/>
</dbReference>
<dbReference type="GO" id="GO:0003824">
    <property type="term" value="F:catalytic activity"/>
    <property type="evidence" value="ECO:0007669"/>
    <property type="project" value="UniProtKB-ARBA"/>
</dbReference>
<keyword evidence="3" id="KW-1185">Reference proteome</keyword>
<reference evidence="2 3" key="1">
    <citation type="submission" date="2017-12" db="EMBL/GenBank/DDBJ databases">
        <title>Comparative genomics of Botrytis spp.</title>
        <authorList>
            <person name="Valero-Jimenez C.A."/>
            <person name="Tapia P."/>
            <person name="Veloso J."/>
            <person name="Silva-Moreno E."/>
            <person name="Staats M."/>
            <person name="Valdes J.H."/>
            <person name="Van Kan J.A.L."/>
        </authorList>
    </citation>
    <scope>NUCLEOTIDE SEQUENCE [LARGE SCALE GENOMIC DNA]</scope>
    <source>
        <strain evidence="2 3">MUCL435</strain>
    </source>
</reference>